<comment type="caution">
    <text evidence="2">The sequence shown here is derived from an EMBL/GenBank/DDBJ whole genome shotgun (WGS) entry which is preliminary data.</text>
</comment>
<feature type="region of interest" description="Disordered" evidence="1">
    <location>
        <begin position="1"/>
        <end position="62"/>
    </location>
</feature>
<dbReference type="Proteomes" id="UP000796880">
    <property type="component" value="Unassembled WGS sequence"/>
</dbReference>
<accession>A0A8K0DV74</accession>
<feature type="compositionally biased region" description="Basic and acidic residues" evidence="1">
    <location>
        <begin position="34"/>
        <end position="43"/>
    </location>
</feature>
<organism evidence="2 3">
    <name type="scientific">Rhamnella rubrinervis</name>
    <dbReference type="NCBI Taxonomy" id="2594499"/>
    <lineage>
        <taxon>Eukaryota</taxon>
        <taxon>Viridiplantae</taxon>
        <taxon>Streptophyta</taxon>
        <taxon>Embryophyta</taxon>
        <taxon>Tracheophyta</taxon>
        <taxon>Spermatophyta</taxon>
        <taxon>Magnoliopsida</taxon>
        <taxon>eudicotyledons</taxon>
        <taxon>Gunneridae</taxon>
        <taxon>Pentapetalae</taxon>
        <taxon>rosids</taxon>
        <taxon>fabids</taxon>
        <taxon>Rosales</taxon>
        <taxon>Rhamnaceae</taxon>
        <taxon>rhamnoid group</taxon>
        <taxon>Rhamneae</taxon>
        <taxon>Rhamnella</taxon>
    </lineage>
</organism>
<evidence type="ECO:0000313" key="3">
    <source>
        <dbReference type="Proteomes" id="UP000796880"/>
    </source>
</evidence>
<sequence length="93" mass="10227">MTFEEINHETEQCAFKEDGDDSSEISSGEDEAEGGEKNPKSNEAELPTDILSASEKTPSCTRDSFDEAMEVVRFERAGLSINAEEVTYATEVN</sequence>
<feature type="compositionally biased region" description="Basic and acidic residues" evidence="1">
    <location>
        <begin position="1"/>
        <end position="17"/>
    </location>
</feature>
<proteinExistence type="predicted"/>
<name>A0A8K0DV74_9ROSA</name>
<feature type="compositionally biased region" description="Acidic residues" evidence="1">
    <location>
        <begin position="18"/>
        <end position="33"/>
    </location>
</feature>
<dbReference type="EMBL" id="VOIH02000010">
    <property type="protein sequence ID" value="KAF3434659.1"/>
    <property type="molecule type" value="Genomic_DNA"/>
</dbReference>
<evidence type="ECO:0000313" key="2">
    <source>
        <dbReference type="EMBL" id="KAF3434659.1"/>
    </source>
</evidence>
<dbReference type="AlphaFoldDB" id="A0A8K0DV74"/>
<gene>
    <name evidence="2" type="ORF">FNV43_RR21744</name>
</gene>
<evidence type="ECO:0000256" key="1">
    <source>
        <dbReference type="SAM" id="MobiDB-lite"/>
    </source>
</evidence>
<protein>
    <submittedName>
        <fullName evidence="2">Uncharacterized protein</fullName>
    </submittedName>
</protein>
<reference evidence="2" key="1">
    <citation type="submission" date="2020-03" db="EMBL/GenBank/DDBJ databases">
        <title>A high-quality chromosome-level genome assembly of a woody plant with both climbing and erect habits, Rhamnella rubrinervis.</title>
        <authorList>
            <person name="Lu Z."/>
            <person name="Yang Y."/>
            <person name="Zhu X."/>
            <person name="Sun Y."/>
        </authorList>
    </citation>
    <scope>NUCLEOTIDE SEQUENCE</scope>
    <source>
        <strain evidence="2">BYM</strain>
        <tissue evidence="2">Leaf</tissue>
    </source>
</reference>
<keyword evidence="3" id="KW-1185">Reference proteome</keyword>